<evidence type="ECO:0000313" key="2">
    <source>
        <dbReference type="EMBL" id="MBY6277869.1"/>
    </source>
</evidence>
<dbReference type="Pfam" id="PF07561">
    <property type="entry name" value="DUF1540"/>
    <property type="match status" value="1"/>
</dbReference>
<dbReference type="EMBL" id="PIUK01000267">
    <property type="protein sequence ID" value="MBY6277869.1"/>
    <property type="molecule type" value="Genomic_DNA"/>
</dbReference>
<reference evidence="2" key="3">
    <citation type="submission" date="2017-11" db="EMBL/GenBank/DDBJ databases">
        <title>Three new genomes from thermophilic consortium.</title>
        <authorList>
            <person name="Quaggio R."/>
            <person name="Amgarten D."/>
            <person name="Setubal J.C."/>
        </authorList>
    </citation>
    <scope>NUCLEOTIDE SEQUENCE</scope>
    <source>
        <strain evidence="2">ZCTH01-B2</strain>
    </source>
</reference>
<reference evidence="4" key="1">
    <citation type="submission" date="2016-04" db="EMBL/GenBank/DDBJ databases">
        <authorList>
            <person name="Antunes L.P."/>
            <person name="Martins L.F."/>
            <person name="Pereira R.V."/>
            <person name="Thomas A.M."/>
            <person name="Barbosa D."/>
            <person name="Nascimento L."/>
            <person name="Silva G.M."/>
            <person name="Condomitti G.W."/>
            <person name="Digiampietri L.A."/>
            <person name="Lombardi K.C."/>
            <person name="Ramos P.L."/>
            <person name="Quaggio R.B."/>
            <person name="Oliveira J.C."/>
            <person name="Pascon R.C."/>
            <person name="Cruz J.B."/>
            <person name="Silva A.M."/>
            <person name="Setubal J.C."/>
        </authorList>
    </citation>
    <scope>NUCLEOTIDE SEQUENCE [LARGE SCALE GENOMIC DNA]</scope>
</reference>
<dbReference type="RefSeq" id="WP_011194554.1">
    <property type="nucleotide sequence ID" value="NZ_JACSIR010000110.1"/>
</dbReference>
<feature type="domain" description="DUF1540" evidence="1">
    <location>
        <begin position="6"/>
        <end position="61"/>
    </location>
</feature>
<comment type="caution">
    <text evidence="3">The sequence shown here is derived from an EMBL/GenBank/DDBJ whole genome shotgun (WGS) entry which is preliminary data.</text>
</comment>
<dbReference type="EMBL" id="LWLV01000088">
    <property type="protein sequence ID" value="OTA42067.1"/>
    <property type="molecule type" value="Genomic_DNA"/>
</dbReference>
<evidence type="ECO:0000313" key="3">
    <source>
        <dbReference type="EMBL" id="OTA42067.1"/>
    </source>
</evidence>
<sequence length="77" mass="8257">MASQQIRCTVSSCYYYAAGDNCAAEEIMVRADPAALGKSGMEVGDIGGEARQSNHTLCETFIPHQQGPKPGIRRIAK</sequence>
<evidence type="ECO:0000259" key="1">
    <source>
        <dbReference type="Pfam" id="PF07561"/>
    </source>
</evidence>
<dbReference type="Proteomes" id="UP000194267">
    <property type="component" value="Unassembled WGS sequence"/>
</dbReference>
<dbReference type="AlphaFoldDB" id="A0A1Y2T8N8"/>
<dbReference type="InterPro" id="IPR011437">
    <property type="entry name" value="DUF1540"/>
</dbReference>
<name>A0A1Y2T8N8_SYMTR</name>
<gene>
    <name evidence="3" type="ORF">A6D92_01785</name>
    <name evidence="2" type="ORF">CWE10_17075</name>
</gene>
<dbReference type="Proteomes" id="UP000732377">
    <property type="component" value="Unassembled WGS sequence"/>
</dbReference>
<proteinExistence type="predicted"/>
<accession>A0A1Y2T8N8</accession>
<organism evidence="3 4">
    <name type="scientific">Symbiobacterium thermophilum</name>
    <dbReference type="NCBI Taxonomy" id="2734"/>
    <lineage>
        <taxon>Bacteria</taxon>
        <taxon>Bacillati</taxon>
        <taxon>Bacillota</taxon>
        <taxon>Clostridia</taxon>
        <taxon>Eubacteriales</taxon>
        <taxon>Symbiobacteriaceae</taxon>
        <taxon>Symbiobacterium</taxon>
    </lineage>
</organism>
<reference evidence="3" key="2">
    <citation type="submission" date="2016-04" db="EMBL/GenBank/DDBJ databases">
        <authorList>
            <person name="Evans L.H."/>
            <person name="Alamgir A."/>
            <person name="Owens N."/>
            <person name="Weber N.D."/>
            <person name="Virtaneva K."/>
            <person name="Barbian K."/>
            <person name="Babar A."/>
            <person name="Rosenke K."/>
        </authorList>
    </citation>
    <scope>NUCLEOTIDE SEQUENCE [LARGE SCALE GENOMIC DNA]</scope>
    <source>
        <strain evidence="3">G2</strain>
    </source>
</reference>
<evidence type="ECO:0000313" key="4">
    <source>
        <dbReference type="Proteomes" id="UP000194267"/>
    </source>
</evidence>
<protein>
    <submittedName>
        <fullName evidence="2">DUF1540 domain-containing protein</fullName>
    </submittedName>
</protein>